<gene>
    <name evidence="1" type="ORF">G4V63_14365</name>
</gene>
<dbReference type="Proteomes" id="UP000480266">
    <property type="component" value="Unassembled WGS sequence"/>
</dbReference>
<keyword evidence="2" id="KW-1185">Reference proteome</keyword>
<evidence type="ECO:0000313" key="2">
    <source>
        <dbReference type="Proteomes" id="UP000480266"/>
    </source>
</evidence>
<accession>A0A7C9VI00</accession>
<proteinExistence type="predicted"/>
<organism evidence="1 2">
    <name type="scientific">Candidatus Afipia apatlaquensis</name>
    <dbReference type="NCBI Taxonomy" id="2712852"/>
    <lineage>
        <taxon>Bacteria</taxon>
        <taxon>Pseudomonadati</taxon>
        <taxon>Pseudomonadota</taxon>
        <taxon>Alphaproteobacteria</taxon>
        <taxon>Hyphomicrobiales</taxon>
        <taxon>Nitrobacteraceae</taxon>
        <taxon>Afipia</taxon>
    </lineage>
</organism>
<name>A0A7C9VI00_9BRAD</name>
<evidence type="ECO:0000313" key="1">
    <source>
        <dbReference type="EMBL" id="NGX96349.1"/>
    </source>
</evidence>
<reference evidence="1" key="1">
    <citation type="submission" date="2020-02" db="EMBL/GenBank/DDBJ databases">
        <title>Draft genome sequence of Candidatus Afipia apatlaquensis IBT-C3, a potential strain for decolorization of textile dyes.</title>
        <authorList>
            <person name="Sanchez-Reyes A."/>
            <person name="Breton-Deval L."/>
            <person name="Mangelson H."/>
            <person name="Sanchez-Flores A."/>
        </authorList>
    </citation>
    <scope>NUCLEOTIDE SEQUENCE [LARGE SCALE GENOMIC DNA]</scope>
    <source>
        <strain evidence="1">IBT-C3</strain>
    </source>
</reference>
<sequence>MTDHNICDACETVAHCRKHGCIPFTTPSKEPAGAVTDILQFAPKFSREQEANDRAAWAKLAAKSHGWADNSAPPMADGRFETGWHESEFQTFMQGVRHGRS</sequence>
<comment type="caution">
    <text evidence="1">The sequence shown here is derived from an EMBL/GenBank/DDBJ whole genome shotgun (WGS) entry which is preliminary data.</text>
</comment>
<dbReference type="EMBL" id="JAAMRR010000746">
    <property type="protein sequence ID" value="NGX96349.1"/>
    <property type="molecule type" value="Genomic_DNA"/>
</dbReference>
<protein>
    <submittedName>
        <fullName evidence="1">Uncharacterized protein</fullName>
    </submittedName>
</protein>
<dbReference type="AlphaFoldDB" id="A0A7C9VI00"/>